<name>A0AAN6WHC5_9PEZI</name>
<evidence type="ECO:0000313" key="4">
    <source>
        <dbReference type="Proteomes" id="UP001302321"/>
    </source>
</evidence>
<evidence type="ECO:0000256" key="1">
    <source>
        <dbReference type="SAM" id="MobiDB-lite"/>
    </source>
</evidence>
<keyword evidence="4" id="KW-1185">Reference proteome</keyword>
<protein>
    <submittedName>
        <fullName evidence="3">Uncharacterized protein</fullName>
    </submittedName>
</protein>
<reference evidence="3" key="2">
    <citation type="submission" date="2023-05" db="EMBL/GenBank/DDBJ databases">
        <authorList>
            <consortium name="Lawrence Berkeley National Laboratory"/>
            <person name="Steindorff A."/>
            <person name="Hensen N."/>
            <person name="Bonometti L."/>
            <person name="Westerberg I."/>
            <person name="Brannstrom I.O."/>
            <person name="Guillou S."/>
            <person name="Cros-Aarteil S."/>
            <person name="Calhoun S."/>
            <person name="Haridas S."/>
            <person name="Kuo A."/>
            <person name="Mondo S."/>
            <person name="Pangilinan J."/>
            <person name="Riley R."/>
            <person name="Labutti K."/>
            <person name="Andreopoulos B."/>
            <person name="Lipzen A."/>
            <person name="Chen C."/>
            <person name="Yanf M."/>
            <person name="Daum C."/>
            <person name="Ng V."/>
            <person name="Clum A."/>
            <person name="Ohm R."/>
            <person name="Martin F."/>
            <person name="Silar P."/>
            <person name="Natvig D."/>
            <person name="Lalanne C."/>
            <person name="Gautier V."/>
            <person name="Ament-Velasquez S.L."/>
            <person name="Kruys A."/>
            <person name="Hutchinson M.I."/>
            <person name="Powell A.J."/>
            <person name="Barry K."/>
            <person name="Miller A.N."/>
            <person name="Grigoriev I.V."/>
            <person name="Debuchy R."/>
            <person name="Gladieux P."/>
            <person name="Thoren M.H."/>
            <person name="Johannesson H."/>
        </authorList>
    </citation>
    <scope>NUCLEOTIDE SEQUENCE</scope>
    <source>
        <strain evidence="3">CBS 892.96</strain>
    </source>
</reference>
<feature type="region of interest" description="Disordered" evidence="1">
    <location>
        <begin position="68"/>
        <end position="100"/>
    </location>
</feature>
<feature type="transmembrane region" description="Helical" evidence="2">
    <location>
        <begin position="110"/>
        <end position="136"/>
    </location>
</feature>
<evidence type="ECO:0000256" key="2">
    <source>
        <dbReference type="SAM" id="Phobius"/>
    </source>
</evidence>
<organism evidence="3 4">
    <name type="scientific">Triangularia setosa</name>
    <dbReference type="NCBI Taxonomy" id="2587417"/>
    <lineage>
        <taxon>Eukaryota</taxon>
        <taxon>Fungi</taxon>
        <taxon>Dikarya</taxon>
        <taxon>Ascomycota</taxon>
        <taxon>Pezizomycotina</taxon>
        <taxon>Sordariomycetes</taxon>
        <taxon>Sordariomycetidae</taxon>
        <taxon>Sordariales</taxon>
        <taxon>Podosporaceae</taxon>
        <taxon>Triangularia</taxon>
    </lineage>
</organism>
<evidence type="ECO:0000313" key="3">
    <source>
        <dbReference type="EMBL" id="KAK4181841.1"/>
    </source>
</evidence>
<accession>A0AAN6WHC5</accession>
<dbReference type="EMBL" id="MU866083">
    <property type="protein sequence ID" value="KAK4181841.1"/>
    <property type="molecule type" value="Genomic_DNA"/>
</dbReference>
<gene>
    <name evidence="3" type="ORF">QBC36DRAFT_305886</name>
</gene>
<keyword evidence="2" id="KW-0812">Transmembrane</keyword>
<dbReference type="Proteomes" id="UP001302321">
    <property type="component" value="Unassembled WGS sequence"/>
</dbReference>
<keyword evidence="2" id="KW-0472">Membrane</keyword>
<feature type="compositionally biased region" description="Low complexity" evidence="1">
    <location>
        <begin position="172"/>
        <end position="257"/>
    </location>
</feature>
<keyword evidence="2" id="KW-1133">Transmembrane helix</keyword>
<comment type="caution">
    <text evidence="3">The sequence shown here is derived from an EMBL/GenBank/DDBJ whole genome shotgun (WGS) entry which is preliminary data.</text>
</comment>
<feature type="region of interest" description="Disordered" evidence="1">
    <location>
        <begin position="158"/>
        <end position="257"/>
    </location>
</feature>
<sequence>MAATYDQGLEPARNDYPEVNDPAHCAPEYVPPQLYAHEPIKPYGTYVAAAPYELSSSIAPSTFGGQAAAPPYNTHDQPAGVSLPVSQPAAGPSSSINSEKALPRRGKTMFGCTSLVFVLSCIIALLSMAVIGLAAATGIESHRANTNANKMEALATQLNSTSQASVEGPGVTSGSGSKSTSDSNSDSEPGTGTGPGSHSNSNSNSNNTGSKSTSDNGSDSGSNSGSGSNSDSDSESNTGSTTPGSGSNPGSTKTVTVSAAVTTETITVTPTSAISTIDDGCSEEPEKAHGSTYTSYKRFKSLKFTRYCQRDPEGSVLMVIFTSNFQQCMDACASYTTYLPENFPSGGDKTKCDGLSFIPEWADKAVASKENSKGNCYLKSGVKSEGGENGKKVKVHAAILLK</sequence>
<dbReference type="AlphaFoldDB" id="A0AAN6WHC5"/>
<reference evidence="3" key="1">
    <citation type="journal article" date="2023" name="Mol. Phylogenet. Evol.">
        <title>Genome-scale phylogeny and comparative genomics of the fungal order Sordariales.</title>
        <authorList>
            <person name="Hensen N."/>
            <person name="Bonometti L."/>
            <person name="Westerberg I."/>
            <person name="Brannstrom I.O."/>
            <person name="Guillou S."/>
            <person name="Cros-Aarteil S."/>
            <person name="Calhoun S."/>
            <person name="Haridas S."/>
            <person name="Kuo A."/>
            <person name="Mondo S."/>
            <person name="Pangilinan J."/>
            <person name="Riley R."/>
            <person name="LaButti K."/>
            <person name="Andreopoulos B."/>
            <person name="Lipzen A."/>
            <person name="Chen C."/>
            <person name="Yan M."/>
            <person name="Daum C."/>
            <person name="Ng V."/>
            <person name="Clum A."/>
            <person name="Steindorff A."/>
            <person name="Ohm R.A."/>
            <person name="Martin F."/>
            <person name="Silar P."/>
            <person name="Natvig D.O."/>
            <person name="Lalanne C."/>
            <person name="Gautier V."/>
            <person name="Ament-Velasquez S.L."/>
            <person name="Kruys A."/>
            <person name="Hutchinson M.I."/>
            <person name="Powell A.J."/>
            <person name="Barry K."/>
            <person name="Miller A.N."/>
            <person name="Grigoriev I.V."/>
            <person name="Debuchy R."/>
            <person name="Gladieux P."/>
            <person name="Hiltunen Thoren M."/>
            <person name="Johannesson H."/>
        </authorList>
    </citation>
    <scope>NUCLEOTIDE SEQUENCE</scope>
    <source>
        <strain evidence="3">CBS 892.96</strain>
    </source>
</reference>
<proteinExistence type="predicted"/>